<dbReference type="InterPro" id="IPR041636">
    <property type="entry name" value="RNase_J_C"/>
</dbReference>
<dbReference type="Pfam" id="PF07521">
    <property type="entry name" value="RMMBL"/>
    <property type="match status" value="1"/>
</dbReference>
<proteinExistence type="inferred from homology"/>
<feature type="binding site" evidence="12">
    <location>
        <position position="133"/>
    </location>
    <ligand>
        <name>Zn(2+)</name>
        <dbReference type="ChEBI" id="CHEBI:29105"/>
        <label>1</label>
        <note>catalytic</note>
    </ligand>
</feature>
<comment type="caution">
    <text evidence="9">Lacks conserved residue(s) required for the propagation of feature annotation.</text>
</comment>
<dbReference type="PANTHER" id="PTHR43694:SF1">
    <property type="entry name" value="RIBONUCLEASE J"/>
    <property type="match status" value="1"/>
</dbReference>
<dbReference type="GO" id="GO:0005737">
    <property type="term" value="C:cytoplasm"/>
    <property type="evidence" value="ECO:0007669"/>
    <property type="project" value="UniProtKB-SubCell"/>
</dbReference>
<organism evidence="14 15">
    <name type="scientific">Candidatus Liptonbacteria bacterium RIFCSPLOWO2_01_FULL_56_20</name>
    <dbReference type="NCBI Taxonomy" id="1798652"/>
    <lineage>
        <taxon>Bacteria</taxon>
        <taxon>Candidatus Liptoniibacteriota</taxon>
    </lineage>
</organism>
<keyword evidence="3 12" id="KW-0479">Metal-binding</keyword>
<keyword evidence="6 12" id="KW-0862">Zinc</keyword>
<keyword evidence="1 9" id="KW-0963">Cytoplasm</keyword>
<dbReference type="PIRSF" id="PIRSF004803">
    <property type="entry name" value="RnjA"/>
    <property type="match status" value="1"/>
</dbReference>
<comment type="caution">
    <text evidence="14">The sequence shown here is derived from an EMBL/GenBank/DDBJ whole genome shotgun (WGS) entry which is preliminary data.</text>
</comment>
<evidence type="ECO:0000313" key="14">
    <source>
        <dbReference type="EMBL" id="OGZ00864.1"/>
    </source>
</evidence>
<gene>
    <name evidence="9" type="primary">rnj</name>
    <name evidence="14" type="ORF">A3A43_02420</name>
</gene>
<evidence type="ECO:0000256" key="7">
    <source>
        <dbReference type="ARBA" id="ARBA00022839"/>
    </source>
</evidence>
<dbReference type="GO" id="GO:0006364">
    <property type="term" value="P:rRNA processing"/>
    <property type="evidence" value="ECO:0007669"/>
    <property type="project" value="UniProtKB-UniRule"/>
</dbReference>
<comment type="cofactor">
    <cofactor evidence="12">
        <name>Zn(2+)</name>
        <dbReference type="ChEBI" id="CHEBI:29105"/>
    </cofactor>
    <text evidence="12">Binds 2 Zn(2+) ions per subunit. It is not clear if Zn(2+) or Mg(2+) is physiologically important.</text>
</comment>
<keyword evidence="12" id="KW-0106">Calcium</keyword>
<dbReference type="InterPro" id="IPR001279">
    <property type="entry name" value="Metallo-B-lactamas"/>
</dbReference>
<keyword evidence="4 9" id="KW-0255">Endonuclease</keyword>
<dbReference type="PANTHER" id="PTHR43694">
    <property type="entry name" value="RIBONUCLEASE J"/>
    <property type="match status" value="1"/>
</dbReference>
<feature type="binding site" evidence="12">
    <location>
        <position position="63"/>
    </location>
    <ligand>
        <name>Zn(2+)</name>
        <dbReference type="ChEBI" id="CHEBI:29105"/>
        <label>1</label>
        <note>catalytic</note>
    </ligand>
</feature>
<evidence type="ECO:0000256" key="9">
    <source>
        <dbReference type="HAMAP-Rule" id="MF_01491"/>
    </source>
</evidence>
<dbReference type="GO" id="GO:0004521">
    <property type="term" value="F:RNA endonuclease activity"/>
    <property type="evidence" value="ECO:0007669"/>
    <property type="project" value="UniProtKB-UniRule"/>
</dbReference>
<evidence type="ECO:0000256" key="12">
    <source>
        <dbReference type="PIRSR" id="PIRSR004803-3"/>
    </source>
</evidence>
<feature type="active site" description="Proton acceptor" evidence="10">
    <location>
        <position position="359"/>
    </location>
</feature>
<sequence>MPLGGLEEVGRNCMFFEYKNEVVLIDAGLQFPEEETPGIDYIIPNISYLEPRKSNIQAIILTHAHYDHIGALPHIVERLGNPPIYATSLTKAIIEKRQEDFPNSPKLHVQVVKSGERVKLSNYFEAHFFGVPHTIPETTGVVLGTPVGNIVHFADFRIDYDEAGNPHGLEEFERIGKMGVHTFMIDSTNAEEEGHSLSERTVEKNLEEIFRKAEGRIIVATFASLLTRIAEIIKIAEKLGRKVALSGYSMRANVQIAQNLGFIKAKQGTIVTLEEIHKYHDNKLLILSTGAQGEANASLMKIITGEHRQIKIKPGDTVALSSSVIPGNERSVQVIKDNLSRQGAIVFHSDLIDIHSSGHAPKDDLKLVMKLINPKFLVPVHGYYFMRAANAQSAHEVGIRKENVFLMDNGQVAELGKDSFRVTDEAIPAFYVMVDGLGVGDVEEVVLRDRRNLAQEGMIVVIATIDRNHGRLLKNPDIISRGFIYIKENQEIIEEIRKRIRGLIARLPRYQPTESDYVKTLIRDQIGQFLYNKTKRRPMILPVVIEI</sequence>
<dbReference type="InterPro" id="IPR036866">
    <property type="entry name" value="RibonucZ/Hydroxyglut_hydro"/>
</dbReference>
<feature type="binding site" evidence="12">
    <location>
        <position position="65"/>
    </location>
    <ligand>
        <name>Zn(2+)</name>
        <dbReference type="ChEBI" id="CHEBI:29105"/>
        <label>1</label>
        <note>catalytic</note>
    </ligand>
</feature>
<dbReference type="InterPro" id="IPR055132">
    <property type="entry name" value="RNase_J_b_CASP"/>
</dbReference>
<dbReference type="SMART" id="SM00849">
    <property type="entry name" value="Lactamase_B"/>
    <property type="match status" value="1"/>
</dbReference>
<keyword evidence="8 9" id="KW-0694">RNA-binding</keyword>
<keyword evidence="7 9" id="KW-0269">Exonuclease</keyword>
<dbReference type="Gene3D" id="3.60.15.10">
    <property type="entry name" value="Ribonuclease Z/Hydroxyacylglutathione hydrolase-like"/>
    <property type="match status" value="1"/>
</dbReference>
<dbReference type="InterPro" id="IPR030854">
    <property type="entry name" value="RNase_J_bac"/>
</dbReference>
<evidence type="ECO:0000256" key="1">
    <source>
        <dbReference type="ARBA" id="ARBA00022490"/>
    </source>
</evidence>
<evidence type="ECO:0000256" key="10">
    <source>
        <dbReference type="PIRSR" id="PIRSR004803-1"/>
    </source>
</evidence>
<dbReference type="STRING" id="1798652.A3A43_02420"/>
<dbReference type="Gene3D" id="3.40.50.10710">
    <property type="entry name" value="Metallo-hydrolase/oxidoreductase"/>
    <property type="match status" value="1"/>
</dbReference>
<accession>A0A1G2CHH8</accession>
<dbReference type="Pfam" id="PF00753">
    <property type="entry name" value="Lactamase_B"/>
    <property type="match status" value="1"/>
</dbReference>
<keyword evidence="2 9" id="KW-0540">Nuclease</keyword>
<comment type="function">
    <text evidence="9">An RNase that has 5'-3' exonuclease and possibly endonuclease activity. Involved in maturation of rRNA and in some organisms also mRNA maturation and/or decay.</text>
</comment>
<comment type="similarity">
    <text evidence="9">Belongs to the metallo-beta-lactamase superfamily. RNA-metabolizing metallo-beta-lactamase-like family. Bacterial RNase J subfamily.</text>
</comment>
<comment type="cofactor">
    <cofactor evidence="12">
        <name>Ca(2+)</name>
        <dbReference type="ChEBI" id="CHEBI:29108"/>
    </cofactor>
    <text evidence="12">Binds 1 Ca(2+) cation per subunit. Seen in 1 crystal structure, it is not clear if it is physiologically important.</text>
</comment>
<dbReference type="Gene3D" id="3.10.20.580">
    <property type="match status" value="1"/>
</dbReference>
<evidence type="ECO:0000256" key="11">
    <source>
        <dbReference type="PIRSR" id="PIRSR004803-2"/>
    </source>
</evidence>
<dbReference type="Proteomes" id="UP000178495">
    <property type="component" value="Unassembled WGS sequence"/>
</dbReference>
<dbReference type="SUPFAM" id="SSF56281">
    <property type="entry name" value="Metallo-hydrolase/oxidoreductase"/>
    <property type="match status" value="1"/>
</dbReference>
<reference evidence="14 15" key="1">
    <citation type="journal article" date="2016" name="Nat. Commun.">
        <title>Thousands of microbial genomes shed light on interconnected biogeochemical processes in an aquifer system.</title>
        <authorList>
            <person name="Anantharaman K."/>
            <person name="Brown C.T."/>
            <person name="Hug L.A."/>
            <person name="Sharon I."/>
            <person name="Castelle C.J."/>
            <person name="Probst A.J."/>
            <person name="Thomas B.C."/>
            <person name="Singh A."/>
            <person name="Wilkins M.J."/>
            <person name="Karaoz U."/>
            <person name="Brodie E.L."/>
            <person name="Williams K.H."/>
            <person name="Hubbard S.S."/>
            <person name="Banfield J.F."/>
        </authorList>
    </citation>
    <scope>NUCLEOTIDE SEQUENCE [LARGE SCALE GENOMIC DNA]</scope>
</reference>
<evidence type="ECO:0000256" key="4">
    <source>
        <dbReference type="ARBA" id="ARBA00022759"/>
    </source>
</evidence>
<evidence type="ECO:0000259" key="13">
    <source>
        <dbReference type="SMART" id="SM00849"/>
    </source>
</evidence>
<feature type="binding site" evidence="12">
    <location>
        <position position="40"/>
    </location>
    <ligand>
        <name>Ca(2+)</name>
        <dbReference type="ChEBI" id="CHEBI:29108"/>
    </ligand>
</feature>
<evidence type="ECO:0000256" key="8">
    <source>
        <dbReference type="ARBA" id="ARBA00022884"/>
    </source>
</evidence>
<feature type="active site" description="Proton donor" evidence="10">
    <location>
        <position position="186"/>
    </location>
</feature>
<dbReference type="GO" id="GO:0003723">
    <property type="term" value="F:RNA binding"/>
    <property type="evidence" value="ECO:0007669"/>
    <property type="project" value="UniProtKB-UniRule"/>
</dbReference>
<feature type="binding site" evidence="12">
    <location>
        <position position="435"/>
    </location>
    <ligand>
        <name>Ca(2+)</name>
        <dbReference type="ChEBI" id="CHEBI:29108"/>
    </ligand>
</feature>
<dbReference type="EC" id="3.1.-.-" evidence="9"/>
<dbReference type="NCBIfam" id="TIGR00649">
    <property type="entry name" value="MG423"/>
    <property type="match status" value="1"/>
</dbReference>
<evidence type="ECO:0000256" key="3">
    <source>
        <dbReference type="ARBA" id="ARBA00022723"/>
    </source>
</evidence>
<feature type="binding site" evidence="12">
    <location>
        <position position="68"/>
    </location>
    <ligand>
        <name>Zn(2+)</name>
        <dbReference type="ChEBI" id="CHEBI:29105"/>
        <label>1</label>
        <note>catalytic</note>
    </ligand>
</feature>
<comment type="subcellular location">
    <subcellularLocation>
        <location evidence="9">Cytoplasm</location>
    </subcellularLocation>
</comment>
<feature type="binding site" evidence="11">
    <location>
        <begin position="355"/>
        <end position="359"/>
    </location>
    <ligand>
        <name>substrate</name>
    </ligand>
</feature>
<evidence type="ECO:0000256" key="2">
    <source>
        <dbReference type="ARBA" id="ARBA00022722"/>
    </source>
</evidence>
<dbReference type="CDD" id="cd07714">
    <property type="entry name" value="RNaseJ_MBL-fold"/>
    <property type="match status" value="1"/>
</dbReference>
<dbReference type="AlphaFoldDB" id="A0A1G2CHH8"/>
<feature type="domain" description="Metallo-beta-lactamase" evidence="13">
    <location>
        <begin position="10"/>
        <end position="206"/>
    </location>
</feature>
<evidence type="ECO:0000256" key="5">
    <source>
        <dbReference type="ARBA" id="ARBA00022801"/>
    </source>
</evidence>
<dbReference type="InterPro" id="IPR042173">
    <property type="entry name" value="RNase_J_2"/>
</dbReference>
<evidence type="ECO:0000256" key="6">
    <source>
        <dbReference type="ARBA" id="ARBA00022833"/>
    </source>
</evidence>
<dbReference type="InterPro" id="IPR004613">
    <property type="entry name" value="RNase_J"/>
</dbReference>
<feature type="binding site" evidence="12">
    <location>
        <position position="155"/>
    </location>
    <ligand>
        <name>Zn(2+)</name>
        <dbReference type="ChEBI" id="CHEBI:29105"/>
        <label>1</label>
        <note>catalytic</note>
    </ligand>
</feature>
<keyword evidence="5 9" id="KW-0378">Hydrolase</keyword>
<name>A0A1G2CHH8_9BACT</name>
<dbReference type="Pfam" id="PF17770">
    <property type="entry name" value="RNase_J_C"/>
    <property type="match status" value="1"/>
</dbReference>
<dbReference type="InterPro" id="IPR011108">
    <property type="entry name" value="RMMBL"/>
</dbReference>
<feature type="binding site" evidence="12">
    <location>
        <position position="381"/>
    </location>
    <ligand>
        <name>Zn(2+)</name>
        <dbReference type="ChEBI" id="CHEBI:29105"/>
        <label>1</label>
        <note>catalytic</note>
    </ligand>
</feature>
<feature type="binding site" evidence="12">
    <location>
        <position position="38"/>
    </location>
    <ligand>
        <name>Ca(2+)</name>
        <dbReference type="ChEBI" id="CHEBI:29108"/>
    </ligand>
</feature>
<dbReference type="GO" id="GO:0008270">
    <property type="term" value="F:zinc ion binding"/>
    <property type="evidence" value="ECO:0007669"/>
    <property type="project" value="InterPro"/>
</dbReference>
<dbReference type="Pfam" id="PF22505">
    <property type="entry name" value="RNase_J_b_CASP"/>
    <property type="match status" value="1"/>
</dbReference>
<dbReference type="HAMAP" id="MF_01491">
    <property type="entry name" value="RNase_J_bact"/>
    <property type="match status" value="1"/>
</dbReference>
<comment type="subunit">
    <text evidence="9">Homodimer, may be a subunit of the RNA degradosome.</text>
</comment>
<evidence type="ECO:0000313" key="15">
    <source>
        <dbReference type="Proteomes" id="UP000178495"/>
    </source>
</evidence>
<feature type="binding site" evidence="12">
    <location>
        <position position="67"/>
    </location>
    <ligand>
        <name>Zn(2+)</name>
        <dbReference type="ChEBI" id="CHEBI:29105"/>
        <label>1</label>
        <note>catalytic</note>
    </ligand>
</feature>
<dbReference type="GO" id="GO:0004534">
    <property type="term" value="F:5'-3' RNA exonuclease activity"/>
    <property type="evidence" value="ECO:0007669"/>
    <property type="project" value="UniProtKB-UniRule"/>
</dbReference>
<dbReference type="EMBL" id="MHLC01000026">
    <property type="protein sequence ID" value="OGZ00864.1"/>
    <property type="molecule type" value="Genomic_DNA"/>
</dbReference>
<protein>
    <recommendedName>
        <fullName evidence="9">Ribonuclease J</fullName>
        <shortName evidence="9">RNase J</shortName>
        <ecNumber evidence="9">3.1.-.-</ecNumber>
    </recommendedName>
</protein>
<keyword evidence="9" id="KW-0698">rRNA processing</keyword>